<dbReference type="EMBL" id="GBXM01080363">
    <property type="protein sequence ID" value="JAH28214.1"/>
    <property type="molecule type" value="Transcribed_RNA"/>
</dbReference>
<accession>A0A0E9RGI0</accession>
<sequence length="30" mass="3534">MVDRWVTSSDEWKQVVTVSLACGWVVLPWR</sequence>
<organism evidence="1">
    <name type="scientific">Anguilla anguilla</name>
    <name type="common">European freshwater eel</name>
    <name type="synonym">Muraena anguilla</name>
    <dbReference type="NCBI Taxonomy" id="7936"/>
    <lineage>
        <taxon>Eukaryota</taxon>
        <taxon>Metazoa</taxon>
        <taxon>Chordata</taxon>
        <taxon>Craniata</taxon>
        <taxon>Vertebrata</taxon>
        <taxon>Euteleostomi</taxon>
        <taxon>Actinopterygii</taxon>
        <taxon>Neopterygii</taxon>
        <taxon>Teleostei</taxon>
        <taxon>Anguilliformes</taxon>
        <taxon>Anguillidae</taxon>
        <taxon>Anguilla</taxon>
    </lineage>
</organism>
<proteinExistence type="predicted"/>
<protein>
    <submittedName>
        <fullName evidence="1">Uncharacterized protein</fullName>
    </submittedName>
</protein>
<name>A0A0E9RGI0_ANGAN</name>
<dbReference type="AlphaFoldDB" id="A0A0E9RGI0"/>
<reference evidence="1" key="1">
    <citation type="submission" date="2014-11" db="EMBL/GenBank/DDBJ databases">
        <authorList>
            <person name="Amaro Gonzalez C."/>
        </authorList>
    </citation>
    <scope>NUCLEOTIDE SEQUENCE</scope>
</reference>
<evidence type="ECO:0000313" key="1">
    <source>
        <dbReference type="EMBL" id="JAH28214.1"/>
    </source>
</evidence>
<reference evidence="1" key="2">
    <citation type="journal article" date="2015" name="Fish Shellfish Immunol.">
        <title>Early steps in the European eel (Anguilla anguilla)-Vibrio vulnificus interaction in the gills: Role of the RtxA13 toxin.</title>
        <authorList>
            <person name="Callol A."/>
            <person name="Pajuelo D."/>
            <person name="Ebbesson L."/>
            <person name="Teles M."/>
            <person name="MacKenzie S."/>
            <person name="Amaro C."/>
        </authorList>
    </citation>
    <scope>NUCLEOTIDE SEQUENCE</scope>
</reference>